<evidence type="ECO:0000313" key="2">
    <source>
        <dbReference type="EMBL" id="CUG62827.1"/>
    </source>
</evidence>
<evidence type="ECO:0000313" key="3">
    <source>
        <dbReference type="Proteomes" id="UP000051952"/>
    </source>
</evidence>
<name>A0A0S4J2E9_BODSA</name>
<dbReference type="EMBL" id="CYKH01000904">
    <property type="protein sequence ID" value="CUG62827.1"/>
    <property type="molecule type" value="Genomic_DNA"/>
</dbReference>
<accession>A0A0S4J2E9</accession>
<proteinExistence type="predicted"/>
<keyword evidence="3" id="KW-1185">Reference proteome</keyword>
<gene>
    <name evidence="2" type="ORF">BSAL_82190</name>
</gene>
<dbReference type="Proteomes" id="UP000051952">
    <property type="component" value="Unassembled WGS sequence"/>
</dbReference>
<feature type="region of interest" description="Disordered" evidence="1">
    <location>
        <begin position="86"/>
        <end position="115"/>
    </location>
</feature>
<organism evidence="2 3">
    <name type="scientific">Bodo saltans</name>
    <name type="common">Flagellated protozoan</name>
    <dbReference type="NCBI Taxonomy" id="75058"/>
    <lineage>
        <taxon>Eukaryota</taxon>
        <taxon>Discoba</taxon>
        <taxon>Euglenozoa</taxon>
        <taxon>Kinetoplastea</taxon>
        <taxon>Metakinetoplastina</taxon>
        <taxon>Eubodonida</taxon>
        <taxon>Bodonidae</taxon>
        <taxon>Bodo</taxon>
    </lineage>
</organism>
<dbReference type="AlphaFoldDB" id="A0A0S4J2E9"/>
<evidence type="ECO:0000256" key="1">
    <source>
        <dbReference type="SAM" id="MobiDB-lite"/>
    </source>
</evidence>
<reference evidence="3" key="1">
    <citation type="submission" date="2015-09" db="EMBL/GenBank/DDBJ databases">
        <authorList>
            <consortium name="Pathogen Informatics"/>
        </authorList>
    </citation>
    <scope>NUCLEOTIDE SEQUENCE [LARGE SCALE GENOMIC DNA]</scope>
    <source>
        <strain evidence="3">Lake Konstanz</strain>
    </source>
</reference>
<dbReference type="VEuPathDB" id="TriTrypDB:BSAL_82190"/>
<dbReference type="OMA" id="ERDQHNY"/>
<sequence length="349" mass="39188">MYNINPQRPSTSPAPNFMFADIKKAAAAMRGGGGGGVAAHQAAIQSRLRPIPASSQGARPQGMLFGGLTIEGAKTGEEKLVTAVERRESVTAKPSAPLDTGSTGKENQTARDTQRIKKLEAEIKKLQDLVRKRTQERDDTTRRAEDFESLLDAANRKLTGREAALNEELRQRQEQIEQFRLACAALEAKLKRFEDEQLLLNQGQRNSTDRHAQELQNAHAQLERLRRELTEQIEVLKHENRQQRDVNVSLEKKVAAAVHDAAARETSFQKEAATLREQCAKHAAGEAELRSEMRSREQMVEDWKLKMDQCRQYIVKICQPQFSVVKAGSSRWTSAVSILSRFVNHNSQL</sequence>
<protein>
    <submittedName>
        <fullName evidence="2">Uncharacterized protein</fullName>
    </submittedName>
</protein>